<comment type="caution">
    <text evidence="2">The sequence shown here is derived from an EMBL/GenBank/DDBJ whole genome shotgun (WGS) entry which is preliminary data.</text>
</comment>
<accession>A0A8B5Y507</accession>
<reference evidence="2 3" key="1">
    <citation type="submission" date="2019-07" db="EMBL/GenBank/DDBJ databases">
        <title>Genome assembly of Bacillus simplex strain GGC-P6A.</title>
        <authorList>
            <person name="Jennings M.E."/>
            <person name="Barton H.A."/>
        </authorList>
    </citation>
    <scope>NUCLEOTIDE SEQUENCE [LARGE SCALE GENOMIC DNA]</scope>
    <source>
        <strain evidence="2 3">GGC-P6A</strain>
    </source>
</reference>
<evidence type="ECO:0000313" key="3">
    <source>
        <dbReference type="Proteomes" id="UP000317770"/>
    </source>
</evidence>
<dbReference type="AlphaFoldDB" id="A0A8B5Y507"/>
<organism evidence="2 3">
    <name type="scientific">Peribacillus simplex</name>
    <dbReference type="NCBI Taxonomy" id="1478"/>
    <lineage>
        <taxon>Bacteria</taxon>
        <taxon>Bacillati</taxon>
        <taxon>Bacillota</taxon>
        <taxon>Bacilli</taxon>
        <taxon>Bacillales</taxon>
        <taxon>Bacillaceae</taxon>
        <taxon>Peribacillus</taxon>
    </lineage>
</organism>
<keyword evidence="1" id="KW-0472">Membrane</keyword>
<keyword evidence="1" id="KW-1133">Transmembrane helix</keyword>
<feature type="transmembrane region" description="Helical" evidence="1">
    <location>
        <begin position="84"/>
        <end position="109"/>
    </location>
</feature>
<dbReference type="Proteomes" id="UP000317770">
    <property type="component" value="Unassembled WGS sequence"/>
</dbReference>
<keyword evidence="1" id="KW-0812">Transmembrane</keyword>
<evidence type="ECO:0000256" key="1">
    <source>
        <dbReference type="SAM" id="Phobius"/>
    </source>
</evidence>
<dbReference type="Pfam" id="PF01527">
    <property type="entry name" value="HTH_Tnp_1"/>
    <property type="match status" value="1"/>
</dbReference>
<feature type="transmembrane region" description="Helical" evidence="1">
    <location>
        <begin position="51"/>
        <end position="72"/>
    </location>
</feature>
<dbReference type="GO" id="GO:0009847">
    <property type="term" value="P:spore germination"/>
    <property type="evidence" value="ECO:0007669"/>
    <property type="project" value="InterPro"/>
</dbReference>
<gene>
    <name evidence="2" type="ORF">FQP34_02490</name>
</gene>
<sequence length="118" mass="13071">MAKFTAQQKIQAVQRYLEGTEGQESIAKSIGVTSGVLITWIRLYQYHGESAFAAVPYIGSTFLELVVFLMFVPYNNRIQNVGKALWIGTLMGGIMLTIISLLTILVIGADMTESQTMY</sequence>
<dbReference type="GO" id="GO:0004803">
    <property type="term" value="F:transposase activity"/>
    <property type="evidence" value="ECO:0007669"/>
    <property type="project" value="InterPro"/>
</dbReference>
<dbReference type="GO" id="GO:0003677">
    <property type="term" value="F:DNA binding"/>
    <property type="evidence" value="ECO:0007669"/>
    <property type="project" value="InterPro"/>
</dbReference>
<dbReference type="InterPro" id="IPR002514">
    <property type="entry name" value="Transposase_8"/>
</dbReference>
<evidence type="ECO:0000313" key="2">
    <source>
        <dbReference type="EMBL" id="TVX84107.1"/>
    </source>
</evidence>
<dbReference type="Gene3D" id="1.10.10.10">
    <property type="entry name" value="Winged helix-like DNA-binding domain superfamily/Winged helix DNA-binding domain"/>
    <property type="match status" value="1"/>
</dbReference>
<dbReference type="InterPro" id="IPR004761">
    <property type="entry name" value="Spore_GerAB"/>
</dbReference>
<dbReference type="InterPro" id="IPR036388">
    <property type="entry name" value="WH-like_DNA-bd_sf"/>
</dbReference>
<dbReference type="SUPFAM" id="SSF46689">
    <property type="entry name" value="Homeodomain-like"/>
    <property type="match status" value="1"/>
</dbReference>
<dbReference type="Pfam" id="PF03845">
    <property type="entry name" value="Spore_permease"/>
    <property type="match status" value="1"/>
</dbReference>
<dbReference type="EMBL" id="VNKI01000001">
    <property type="protein sequence ID" value="TVX84107.1"/>
    <property type="molecule type" value="Genomic_DNA"/>
</dbReference>
<protein>
    <submittedName>
        <fullName evidence="2">GerAB/ArcD/ProY family transporter</fullName>
    </submittedName>
</protein>
<dbReference type="GO" id="GO:0006313">
    <property type="term" value="P:DNA transposition"/>
    <property type="evidence" value="ECO:0007669"/>
    <property type="project" value="InterPro"/>
</dbReference>
<dbReference type="GO" id="GO:0016020">
    <property type="term" value="C:membrane"/>
    <property type="evidence" value="ECO:0007669"/>
    <property type="project" value="InterPro"/>
</dbReference>
<proteinExistence type="predicted"/>
<name>A0A8B5Y507_9BACI</name>
<dbReference type="InterPro" id="IPR009057">
    <property type="entry name" value="Homeodomain-like_sf"/>
</dbReference>